<sequence length="82" mass="9026">MKTGYTAALVAAFFLSACTARHMPQDLCPMPPECRVPEQEILTQGDLAQVFVETRSELLQCKAGRDILVQCLNGLSNRGGWK</sequence>
<dbReference type="RefSeq" id="WP_274584112.1">
    <property type="nucleotide sequence ID" value="NZ_CP146598.1"/>
</dbReference>
<evidence type="ECO:0000313" key="2">
    <source>
        <dbReference type="EMBL" id="MDD9326764.1"/>
    </source>
</evidence>
<dbReference type="EMBL" id="CP146598">
    <property type="protein sequence ID" value="WWY03186.1"/>
    <property type="molecule type" value="Genomic_DNA"/>
</dbReference>
<dbReference type="AlphaFoldDB" id="A0A9X4E0W8"/>
<reference evidence="2" key="1">
    <citation type="submission" date="2022-10" db="EMBL/GenBank/DDBJ databases">
        <authorList>
            <person name="Boutroux M."/>
        </authorList>
    </citation>
    <scope>NUCLEOTIDE SEQUENCE</scope>
    <source>
        <strain evidence="2">51.81</strain>
    </source>
</reference>
<dbReference type="Proteomes" id="UP001149607">
    <property type="component" value="Chromosome"/>
</dbReference>
<feature type="chain" id="PRO_5042786750" evidence="1">
    <location>
        <begin position="23"/>
        <end position="82"/>
    </location>
</feature>
<organism evidence="2">
    <name type="scientific">Neisseria leonii</name>
    <dbReference type="NCBI Taxonomy" id="2995413"/>
    <lineage>
        <taxon>Bacteria</taxon>
        <taxon>Pseudomonadati</taxon>
        <taxon>Pseudomonadota</taxon>
        <taxon>Betaproteobacteria</taxon>
        <taxon>Neisseriales</taxon>
        <taxon>Neisseriaceae</taxon>
        <taxon>Neisseria</taxon>
    </lineage>
</organism>
<evidence type="ECO:0000256" key="1">
    <source>
        <dbReference type="SAM" id="SignalP"/>
    </source>
</evidence>
<dbReference type="NCBIfam" id="NF038368">
    <property type="entry name" value="P2_Rz1"/>
    <property type="match status" value="1"/>
</dbReference>
<accession>A0A9X4E0W8</accession>
<protein>
    <submittedName>
        <fullName evidence="2">Rz1-like lysis system protein LysC</fullName>
    </submittedName>
</protein>
<gene>
    <name evidence="2" type="primary">lysC</name>
    <name evidence="2" type="ORF">ORY91_000132</name>
    <name evidence="3" type="ORF">V9W64_00030</name>
</gene>
<reference evidence="3" key="2">
    <citation type="submission" date="2024-02" db="EMBL/GenBank/DDBJ databases">
        <title>Neisseria leonii sp. nov.</title>
        <authorList>
            <person name="Boutroux M."/>
            <person name="Favre-Rochex S."/>
            <person name="Gorgette O."/>
            <person name="Touak G."/>
            <person name="Muhle E."/>
            <person name="Chesneau O."/>
            <person name="Clermont D."/>
            <person name="Rahi P."/>
        </authorList>
    </citation>
    <scope>NUCLEOTIDE SEQUENCE</scope>
    <source>
        <strain evidence="3">51.81</strain>
    </source>
</reference>
<dbReference type="PROSITE" id="PS51257">
    <property type="entry name" value="PROKAR_LIPOPROTEIN"/>
    <property type="match status" value="1"/>
</dbReference>
<keyword evidence="1" id="KW-0732">Signal</keyword>
<feature type="signal peptide" evidence="1">
    <location>
        <begin position="1"/>
        <end position="22"/>
    </location>
</feature>
<evidence type="ECO:0000313" key="4">
    <source>
        <dbReference type="Proteomes" id="UP001149607"/>
    </source>
</evidence>
<proteinExistence type="predicted"/>
<name>A0A9X4E0W8_9NEIS</name>
<dbReference type="InterPro" id="IPR047737">
    <property type="entry name" value="LysC"/>
</dbReference>
<keyword evidence="4" id="KW-1185">Reference proteome</keyword>
<dbReference type="EMBL" id="JAPQFL010000001">
    <property type="protein sequence ID" value="MDD9326764.1"/>
    <property type="molecule type" value="Genomic_DNA"/>
</dbReference>
<evidence type="ECO:0000313" key="3">
    <source>
        <dbReference type="EMBL" id="WWY03186.1"/>
    </source>
</evidence>